<keyword evidence="13" id="KW-1185">Reference proteome</keyword>
<keyword evidence="4 10" id="KW-0812">Transmembrane</keyword>
<dbReference type="InterPro" id="IPR009571">
    <property type="entry name" value="SUR7/Rim9-like_fungi"/>
</dbReference>
<dbReference type="Proteomes" id="UP001140510">
    <property type="component" value="Unassembled WGS sequence"/>
</dbReference>
<feature type="transmembrane region" description="Helical" evidence="10">
    <location>
        <begin position="586"/>
        <end position="605"/>
    </location>
</feature>
<dbReference type="AlphaFoldDB" id="A0A9W8Z2Z5"/>
<dbReference type="GO" id="GO:0005886">
    <property type="term" value="C:plasma membrane"/>
    <property type="evidence" value="ECO:0007669"/>
    <property type="project" value="InterPro"/>
</dbReference>
<evidence type="ECO:0000256" key="8">
    <source>
        <dbReference type="ARBA" id="ARBA00023136"/>
    </source>
</evidence>
<comment type="similarity">
    <text evidence="2">Belongs to the fatty acid desaturase type 1 family. DEGS subfamily.</text>
</comment>
<feature type="transmembrane region" description="Helical" evidence="10">
    <location>
        <begin position="303"/>
        <end position="325"/>
    </location>
</feature>
<feature type="transmembrane region" description="Helical" evidence="10">
    <location>
        <begin position="611"/>
        <end position="633"/>
    </location>
</feature>
<accession>A0A9W8Z2Z5</accession>
<dbReference type="Pfam" id="PF06687">
    <property type="entry name" value="SUR7"/>
    <property type="match status" value="1"/>
</dbReference>
<evidence type="ECO:0000256" key="10">
    <source>
        <dbReference type="SAM" id="Phobius"/>
    </source>
</evidence>
<sequence>MAATAQSPHVFWEEKISIEPDLGDQRQSTYKALPSPPKTPKRVMMKYRFSGVFPLVLSLATFVLSLVVVLGGQNKGTFGGQYLVALNTSRLGQDVITFEKASATSTARSASASASTAANPLDVLNPLSTNSPFNPENPNNPLNGLGNSLGDIASNLTDVVNDGLGDAVNGVVAGVVNQTGIKDFYFVFVQRICSGSFVSEDGIDADAVKIDDCRSYEEAGDNITALSKRVRSSIVIGDTQVSIPLLARLISSLDSVVDNVNALRKAVLAFLIITMIGSMLSTVSILPAMYFPQSRLLVYFNMFWPALATCFAFLAAILVSAMAVLASLLNGFSDTVGVQVDLGGIALLLVWLSFVFVSLITFYWTSVWIVASSAMRASTTTATMPPREPAKRSFTVTAEKQQAQAAHAHDDFFWTYTEEPHRTRRMAIIKAHPEVTKLCGPEPLTKYVVLLVVSIQMACAYLLRDTPFLSWRFFLTAYVVGATANQNLFLAIHEISHNLAFRSPLANRVIAVFANLPIGIPYSASFRPYHLTHHKSLGVNGLDTDLPTAFEAWFLDSVAGKAFFCTCQILFYALRPMFIYNLPLTKIHLFNIVVQLAFDYALVQFASGKALAYLILSSFLAGSLHPCAGHFIAEHYVFEKPEKDASNPANKIPIPETYSYYGILNFFTYNVGLHNEHHDFPAIPWTRLPKLNRIAHEFYDELPVHKSWVYVMWQFVMDKDISLWCRVKREEGGRKVGAASAWSEEELGNNENKGRIPGVF</sequence>
<evidence type="ECO:0000256" key="5">
    <source>
        <dbReference type="ARBA" id="ARBA00022989"/>
    </source>
</evidence>
<dbReference type="EMBL" id="JAPEVA010000149">
    <property type="protein sequence ID" value="KAJ4395660.1"/>
    <property type="molecule type" value="Genomic_DNA"/>
</dbReference>
<feature type="transmembrane region" description="Helical" evidence="10">
    <location>
        <begin position="505"/>
        <end position="524"/>
    </location>
</feature>
<evidence type="ECO:0000256" key="7">
    <source>
        <dbReference type="ARBA" id="ARBA00023098"/>
    </source>
</evidence>
<keyword evidence="6" id="KW-0560">Oxidoreductase</keyword>
<dbReference type="CDD" id="cd03508">
    <property type="entry name" value="Delta4-sphingolipid-FADS-like"/>
    <property type="match status" value="1"/>
</dbReference>
<feature type="transmembrane region" description="Helical" evidence="10">
    <location>
        <begin position="469"/>
        <end position="493"/>
    </location>
</feature>
<comment type="subcellular location">
    <subcellularLocation>
        <location evidence="1">Membrane</location>
        <topology evidence="1">Multi-pass membrane protein</topology>
    </subcellularLocation>
</comment>
<evidence type="ECO:0000256" key="1">
    <source>
        <dbReference type="ARBA" id="ARBA00004141"/>
    </source>
</evidence>
<protein>
    <recommendedName>
        <fullName evidence="3">sphingolipid 4-desaturase</fullName>
        <ecNumber evidence="3">1.14.19.17</ecNumber>
    </recommendedName>
</protein>
<evidence type="ECO:0000256" key="9">
    <source>
        <dbReference type="SAM" id="MobiDB-lite"/>
    </source>
</evidence>
<evidence type="ECO:0000256" key="2">
    <source>
        <dbReference type="ARBA" id="ARBA00006146"/>
    </source>
</evidence>
<dbReference type="PANTHER" id="PTHR12879:SF8">
    <property type="entry name" value="SPHINGOLIPID DELTA(4)-DESATURASE DES1"/>
    <property type="match status" value="1"/>
</dbReference>
<feature type="transmembrane region" description="Helical" evidence="10">
    <location>
        <begin position="444"/>
        <end position="463"/>
    </location>
</feature>
<dbReference type="EC" id="1.14.19.17" evidence="3"/>
<proteinExistence type="inferred from homology"/>
<dbReference type="InterPro" id="IPR011388">
    <property type="entry name" value="DES1/DES2"/>
</dbReference>
<name>A0A9W8Z2Z5_9PLEO</name>
<feature type="transmembrane region" description="Helical" evidence="10">
    <location>
        <begin position="51"/>
        <end position="72"/>
    </location>
</feature>
<dbReference type="InterPro" id="IPR013866">
    <property type="entry name" value="Sphingolipid_d4-desaturase_N"/>
</dbReference>
<keyword evidence="5 10" id="KW-1133">Transmembrane helix</keyword>
<feature type="transmembrane region" description="Helical" evidence="10">
    <location>
        <begin position="552"/>
        <end position="574"/>
    </location>
</feature>
<organism evidence="12 13">
    <name type="scientific">Didymella pomorum</name>
    <dbReference type="NCBI Taxonomy" id="749634"/>
    <lineage>
        <taxon>Eukaryota</taxon>
        <taxon>Fungi</taxon>
        <taxon>Dikarya</taxon>
        <taxon>Ascomycota</taxon>
        <taxon>Pezizomycotina</taxon>
        <taxon>Dothideomycetes</taxon>
        <taxon>Pleosporomycetidae</taxon>
        <taxon>Pleosporales</taxon>
        <taxon>Pleosporineae</taxon>
        <taxon>Didymellaceae</taxon>
        <taxon>Didymella</taxon>
    </lineage>
</organism>
<reference evidence="12" key="1">
    <citation type="submission" date="2022-10" db="EMBL/GenBank/DDBJ databases">
        <title>Tapping the CABI collections for fungal endophytes: first genome assemblies for Collariella, Neodidymelliopsis, Ascochyta clinopodiicola, Didymella pomorum, Didymosphaeria variabile, Neocosmospora piperis and Neocucurbitaria cava.</title>
        <authorList>
            <person name="Hill R."/>
        </authorList>
    </citation>
    <scope>NUCLEOTIDE SEQUENCE</scope>
    <source>
        <strain evidence="12">IMI 355091</strain>
    </source>
</reference>
<dbReference type="GO" id="GO:0042284">
    <property type="term" value="F:sphingolipid delta-4 desaturase activity"/>
    <property type="evidence" value="ECO:0007669"/>
    <property type="project" value="UniProtKB-EC"/>
</dbReference>
<comment type="caution">
    <text evidence="12">The sequence shown here is derived from an EMBL/GenBank/DDBJ whole genome shotgun (WGS) entry which is preliminary data.</text>
</comment>
<feature type="domain" description="Sphingolipid delta4-desaturase N-terminal" evidence="11">
    <location>
        <begin position="407"/>
        <end position="445"/>
    </location>
</feature>
<feature type="transmembrane region" description="Helical" evidence="10">
    <location>
        <begin position="267"/>
        <end position="291"/>
    </location>
</feature>
<dbReference type="GO" id="GO:0046513">
    <property type="term" value="P:ceramide biosynthetic process"/>
    <property type="evidence" value="ECO:0007669"/>
    <property type="project" value="TreeGrafter"/>
</dbReference>
<evidence type="ECO:0000256" key="4">
    <source>
        <dbReference type="ARBA" id="ARBA00022692"/>
    </source>
</evidence>
<dbReference type="Pfam" id="PF08557">
    <property type="entry name" value="Lipid_DES"/>
    <property type="match status" value="1"/>
</dbReference>
<keyword evidence="7" id="KW-0443">Lipid metabolism</keyword>
<evidence type="ECO:0000256" key="6">
    <source>
        <dbReference type="ARBA" id="ARBA00023002"/>
    </source>
</evidence>
<dbReference type="InterPro" id="IPR005804">
    <property type="entry name" value="FA_desaturase_dom"/>
</dbReference>
<dbReference type="PANTHER" id="PTHR12879">
    <property type="entry name" value="SPHINGOLIPID DELTA 4 DESATURASE/C-4 HYDROXYLASE PROTEIN DES2"/>
    <property type="match status" value="1"/>
</dbReference>
<evidence type="ECO:0000313" key="13">
    <source>
        <dbReference type="Proteomes" id="UP001140510"/>
    </source>
</evidence>
<feature type="compositionally biased region" description="Low complexity" evidence="9">
    <location>
        <begin position="128"/>
        <end position="141"/>
    </location>
</feature>
<evidence type="ECO:0000259" key="11">
    <source>
        <dbReference type="SMART" id="SM01269"/>
    </source>
</evidence>
<feature type="region of interest" description="Disordered" evidence="9">
    <location>
        <begin position="121"/>
        <end position="141"/>
    </location>
</feature>
<evidence type="ECO:0000313" key="12">
    <source>
        <dbReference type="EMBL" id="KAJ4395660.1"/>
    </source>
</evidence>
<evidence type="ECO:0000256" key="3">
    <source>
        <dbReference type="ARBA" id="ARBA00012021"/>
    </source>
</evidence>
<keyword evidence="8 10" id="KW-0472">Membrane</keyword>
<dbReference type="OrthoDB" id="200948at2759"/>
<gene>
    <name evidence="12" type="primary">DES1</name>
    <name evidence="12" type="ORF">N0V91_010680</name>
</gene>
<feature type="transmembrane region" description="Helical" evidence="10">
    <location>
        <begin position="345"/>
        <end position="371"/>
    </location>
</feature>
<dbReference type="Pfam" id="PF00487">
    <property type="entry name" value="FA_desaturase"/>
    <property type="match status" value="1"/>
</dbReference>
<dbReference type="SMART" id="SM01269">
    <property type="entry name" value="Lipid_DES"/>
    <property type="match status" value="1"/>
</dbReference>